<keyword evidence="3" id="KW-1185">Reference proteome</keyword>
<sequence length="152" mass="17038">MSSTMKLETNSKTFKDVNIPFMTVSPWSAPVVHTQGREHPVSRRSPHGLPRFCVPFTWETRAGLRSASYYYFRIGHYGSTMKLGADSKTLKASKRSSHGSPILQLRLLYANASMFRAPDGFKGRVGFTGSGPAMREDPTRSRHVYQPNEALD</sequence>
<evidence type="ECO:0000256" key="1">
    <source>
        <dbReference type="SAM" id="MobiDB-lite"/>
    </source>
</evidence>
<gene>
    <name evidence="2" type="ORF">B0H63DRAFT_565734</name>
</gene>
<feature type="region of interest" description="Disordered" evidence="1">
    <location>
        <begin position="128"/>
        <end position="152"/>
    </location>
</feature>
<organism evidence="2 3">
    <name type="scientific">Podospora didyma</name>
    <dbReference type="NCBI Taxonomy" id="330526"/>
    <lineage>
        <taxon>Eukaryota</taxon>
        <taxon>Fungi</taxon>
        <taxon>Dikarya</taxon>
        <taxon>Ascomycota</taxon>
        <taxon>Pezizomycotina</taxon>
        <taxon>Sordariomycetes</taxon>
        <taxon>Sordariomycetidae</taxon>
        <taxon>Sordariales</taxon>
        <taxon>Podosporaceae</taxon>
        <taxon>Podospora</taxon>
    </lineage>
</organism>
<dbReference type="EMBL" id="JAULSW010000011">
    <property type="protein sequence ID" value="KAK3367865.1"/>
    <property type="molecule type" value="Genomic_DNA"/>
</dbReference>
<protein>
    <submittedName>
        <fullName evidence="2">Uncharacterized protein</fullName>
    </submittedName>
</protein>
<comment type="caution">
    <text evidence="2">The sequence shown here is derived from an EMBL/GenBank/DDBJ whole genome shotgun (WGS) entry which is preliminary data.</text>
</comment>
<evidence type="ECO:0000313" key="2">
    <source>
        <dbReference type="EMBL" id="KAK3367865.1"/>
    </source>
</evidence>
<proteinExistence type="predicted"/>
<accession>A0AAE0K1P9</accession>
<name>A0AAE0K1P9_9PEZI</name>
<evidence type="ECO:0000313" key="3">
    <source>
        <dbReference type="Proteomes" id="UP001285441"/>
    </source>
</evidence>
<dbReference type="AlphaFoldDB" id="A0AAE0K1P9"/>
<reference evidence="2" key="1">
    <citation type="journal article" date="2023" name="Mol. Phylogenet. Evol.">
        <title>Genome-scale phylogeny and comparative genomics of the fungal order Sordariales.</title>
        <authorList>
            <person name="Hensen N."/>
            <person name="Bonometti L."/>
            <person name="Westerberg I."/>
            <person name="Brannstrom I.O."/>
            <person name="Guillou S."/>
            <person name="Cros-Aarteil S."/>
            <person name="Calhoun S."/>
            <person name="Haridas S."/>
            <person name="Kuo A."/>
            <person name="Mondo S."/>
            <person name="Pangilinan J."/>
            <person name="Riley R."/>
            <person name="LaButti K."/>
            <person name="Andreopoulos B."/>
            <person name="Lipzen A."/>
            <person name="Chen C."/>
            <person name="Yan M."/>
            <person name="Daum C."/>
            <person name="Ng V."/>
            <person name="Clum A."/>
            <person name="Steindorff A."/>
            <person name="Ohm R.A."/>
            <person name="Martin F."/>
            <person name="Silar P."/>
            <person name="Natvig D.O."/>
            <person name="Lalanne C."/>
            <person name="Gautier V."/>
            <person name="Ament-Velasquez S.L."/>
            <person name="Kruys A."/>
            <person name="Hutchinson M.I."/>
            <person name="Powell A.J."/>
            <person name="Barry K."/>
            <person name="Miller A.N."/>
            <person name="Grigoriev I.V."/>
            <person name="Debuchy R."/>
            <person name="Gladieux P."/>
            <person name="Hiltunen Thoren M."/>
            <person name="Johannesson H."/>
        </authorList>
    </citation>
    <scope>NUCLEOTIDE SEQUENCE</scope>
    <source>
        <strain evidence="2">CBS 232.78</strain>
    </source>
</reference>
<dbReference type="Proteomes" id="UP001285441">
    <property type="component" value="Unassembled WGS sequence"/>
</dbReference>
<reference evidence="2" key="2">
    <citation type="submission" date="2023-06" db="EMBL/GenBank/DDBJ databases">
        <authorList>
            <consortium name="Lawrence Berkeley National Laboratory"/>
            <person name="Haridas S."/>
            <person name="Hensen N."/>
            <person name="Bonometti L."/>
            <person name="Westerberg I."/>
            <person name="Brannstrom I.O."/>
            <person name="Guillou S."/>
            <person name="Cros-Aarteil S."/>
            <person name="Calhoun S."/>
            <person name="Kuo A."/>
            <person name="Mondo S."/>
            <person name="Pangilinan J."/>
            <person name="Riley R."/>
            <person name="LaButti K."/>
            <person name="Andreopoulos B."/>
            <person name="Lipzen A."/>
            <person name="Chen C."/>
            <person name="Yanf M."/>
            <person name="Daum C."/>
            <person name="Ng V."/>
            <person name="Clum A."/>
            <person name="Steindorff A."/>
            <person name="Ohm R."/>
            <person name="Martin F."/>
            <person name="Silar P."/>
            <person name="Natvig D."/>
            <person name="Lalanne C."/>
            <person name="Gautier V."/>
            <person name="Ament-velasquez S.L."/>
            <person name="Kruys A."/>
            <person name="Hutchinson M.I."/>
            <person name="Powell A.J."/>
            <person name="Barry K."/>
            <person name="Miller A.N."/>
            <person name="Grigoriev I.V."/>
            <person name="Debuchy R."/>
            <person name="Gladieux P."/>
            <person name="Thoren M.H."/>
            <person name="Johannesson H."/>
        </authorList>
    </citation>
    <scope>NUCLEOTIDE SEQUENCE</scope>
    <source>
        <strain evidence="2">CBS 232.78</strain>
    </source>
</reference>